<dbReference type="InterPro" id="IPR020846">
    <property type="entry name" value="MFS_dom"/>
</dbReference>
<dbReference type="PANTHER" id="PTHR23506:SF23">
    <property type="entry name" value="GH10249P"/>
    <property type="match status" value="1"/>
</dbReference>
<feature type="transmembrane region" description="Helical" evidence="6">
    <location>
        <begin position="83"/>
        <end position="104"/>
    </location>
</feature>
<feature type="transmembrane region" description="Helical" evidence="6">
    <location>
        <begin position="140"/>
        <end position="164"/>
    </location>
</feature>
<dbReference type="Pfam" id="PF07690">
    <property type="entry name" value="MFS_1"/>
    <property type="match status" value="2"/>
</dbReference>
<dbReference type="Proteomes" id="UP000094020">
    <property type="component" value="Chromosome 11"/>
</dbReference>
<evidence type="ECO:0000313" key="8">
    <source>
        <dbReference type="EMBL" id="WWC73591.1"/>
    </source>
</evidence>
<keyword evidence="4 6" id="KW-1133">Transmembrane helix</keyword>
<feature type="transmembrane region" description="Helical" evidence="6">
    <location>
        <begin position="324"/>
        <end position="343"/>
    </location>
</feature>
<evidence type="ECO:0000256" key="4">
    <source>
        <dbReference type="ARBA" id="ARBA00022989"/>
    </source>
</evidence>
<dbReference type="PANTHER" id="PTHR23506">
    <property type="entry name" value="GH10249P"/>
    <property type="match status" value="1"/>
</dbReference>
<sequence length="456" mass="50196">MGIKWRSSTWYITTVVTYGAWTEAFVYMVGVPIIPFRLEDLGFTHFSTRSSWFLFSYCIAISIYTLPNAIFLDKRSWRRSPMIVATCAMQLSLLLLILVKQYWAMVLTRIIQGLSCTVIWSVGFALICENVDQKVVGRQLGIAFTGSHLGNVVGPAAGSGLYSAFGWKGPWILCMGVCSIELIARWLVIEKNTIVIHQSGEQTKHVKKQDGYTTTPIAAPSPISEMTDSQANEHRLVKEKSNQLSPFQVVIGLFSIPRSLTAISVNFGTGLVIGAIDPTLTLRLKDQWGKDSHFVGLVYLATIAPVLLTGVITGHLADKFGAEWIVPTTSLLAAPFCLLMILQNSLLGFIMSFGLMNFFINCALAPIGVEVSAVTRDNDGISELHQFAALNLAWAAPMAIGTVIGGQLYDRIGWTSVCWFCFACCLITVPATLAYTGDRPLLRRFLKRNSISRTTT</sequence>
<evidence type="ECO:0000256" key="2">
    <source>
        <dbReference type="ARBA" id="ARBA00022448"/>
    </source>
</evidence>
<dbReference type="GO" id="GO:0016020">
    <property type="term" value="C:membrane"/>
    <property type="evidence" value="ECO:0007669"/>
    <property type="project" value="UniProtKB-SubCell"/>
</dbReference>
<dbReference type="CDD" id="cd17325">
    <property type="entry name" value="MFS_MdtG_SLC18_like"/>
    <property type="match status" value="1"/>
</dbReference>
<evidence type="ECO:0000256" key="3">
    <source>
        <dbReference type="ARBA" id="ARBA00022692"/>
    </source>
</evidence>
<keyword evidence="3 6" id="KW-0812">Transmembrane</keyword>
<proteinExistence type="predicted"/>
<name>A0AAJ8MRV2_9TREE</name>
<organism evidence="8 9">
    <name type="scientific">Kwoniella pini CBS 10737</name>
    <dbReference type="NCBI Taxonomy" id="1296096"/>
    <lineage>
        <taxon>Eukaryota</taxon>
        <taxon>Fungi</taxon>
        <taxon>Dikarya</taxon>
        <taxon>Basidiomycota</taxon>
        <taxon>Agaricomycotina</taxon>
        <taxon>Tremellomycetes</taxon>
        <taxon>Tremellales</taxon>
        <taxon>Cryptococcaceae</taxon>
        <taxon>Kwoniella</taxon>
    </lineage>
</organism>
<dbReference type="PROSITE" id="PS50850">
    <property type="entry name" value="MFS"/>
    <property type="match status" value="1"/>
</dbReference>
<dbReference type="KEGG" id="kpin:30174264"/>
<dbReference type="SUPFAM" id="SSF103473">
    <property type="entry name" value="MFS general substrate transporter"/>
    <property type="match status" value="1"/>
</dbReference>
<dbReference type="AlphaFoldDB" id="A0AAJ8MRV2"/>
<evidence type="ECO:0000256" key="5">
    <source>
        <dbReference type="ARBA" id="ARBA00023136"/>
    </source>
</evidence>
<dbReference type="InterPro" id="IPR050930">
    <property type="entry name" value="MFS_Vesicular_Transporter"/>
</dbReference>
<dbReference type="GeneID" id="30174264"/>
<dbReference type="GO" id="GO:0022857">
    <property type="term" value="F:transmembrane transporter activity"/>
    <property type="evidence" value="ECO:0007669"/>
    <property type="project" value="InterPro"/>
</dbReference>
<feature type="transmembrane region" description="Helical" evidence="6">
    <location>
        <begin position="110"/>
        <end position="128"/>
    </location>
</feature>
<feature type="transmembrane region" description="Helical" evidence="6">
    <location>
        <begin position="54"/>
        <end position="71"/>
    </location>
</feature>
<feature type="transmembrane region" description="Helical" evidence="6">
    <location>
        <begin position="349"/>
        <end position="375"/>
    </location>
</feature>
<protein>
    <recommendedName>
        <fullName evidence="7">Major facilitator superfamily (MFS) profile domain-containing protein</fullName>
    </recommendedName>
</protein>
<keyword evidence="2" id="KW-0813">Transport</keyword>
<dbReference type="RefSeq" id="XP_019009247.2">
    <property type="nucleotide sequence ID" value="XM_019157607.2"/>
</dbReference>
<feature type="domain" description="Major facilitator superfamily (MFS) profile" evidence="7">
    <location>
        <begin position="12"/>
        <end position="440"/>
    </location>
</feature>
<dbReference type="InterPro" id="IPR036259">
    <property type="entry name" value="MFS_trans_sf"/>
</dbReference>
<dbReference type="EMBL" id="CP144529">
    <property type="protein sequence ID" value="WWC73591.1"/>
    <property type="molecule type" value="Genomic_DNA"/>
</dbReference>
<comment type="subcellular location">
    <subcellularLocation>
        <location evidence="1">Membrane</location>
        <topology evidence="1">Multi-pass membrane protein</topology>
    </subcellularLocation>
</comment>
<gene>
    <name evidence="8" type="ORF">I206_107563</name>
</gene>
<accession>A0AAJ8MRV2</accession>
<evidence type="ECO:0000256" key="6">
    <source>
        <dbReference type="SAM" id="Phobius"/>
    </source>
</evidence>
<reference evidence="8" key="1">
    <citation type="submission" date="2013-07" db="EMBL/GenBank/DDBJ databases">
        <authorList>
            <consortium name="The Broad Institute Genome Sequencing Platform"/>
            <person name="Cuomo C."/>
            <person name="Litvintseva A."/>
            <person name="Chen Y."/>
            <person name="Heitman J."/>
            <person name="Sun S."/>
            <person name="Springer D."/>
            <person name="Dromer F."/>
            <person name="Young S.K."/>
            <person name="Zeng Q."/>
            <person name="Gargeya S."/>
            <person name="Fitzgerald M."/>
            <person name="Abouelleil A."/>
            <person name="Alvarado L."/>
            <person name="Berlin A.M."/>
            <person name="Chapman S.B."/>
            <person name="Dewar J."/>
            <person name="Goldberg J."/>
            <person name="Griggs A."/>
            <person name="Gujja S."/>
            <person name="Hansen M."/>
            <person name="Howarth C."/>
            <person name="Imamovic A."/>
            <person name="Larimer J."/>
            <person name="McCowan C."/>
            <person name="Murphy C."/>
            <person name="Pearson M."/>
            <person name="Priest M."/>
            <person name="Roberts A."/>
            <person name="Saif S."/>
            <person name="Shea T."/>
            <person name="Sykes S."/>
            <person name="Wortman J."/>
            <person name="Nusbaum C."/>
            <person name="Birren B."/>
        </authorList>
    </citation>
    <scope>NUCLEOTIDE SEQUENCE</scope>
    <source>
        <strain evidence="8">CBS 10737</strain>
    </source>
</reference>
<feature type="transmembrane region" description="Helical" evidence="6">
    <location>
        <begin position="296"/>
        <end position="317"/>
    </location>
</feature>
<keyword evidence="5 6" id="KW-0472">Membrane</keyword>
<dbReference type="Gene3D" id="1.20.1250.20">
    <property type="entry name" value="MFS general substrate transporter like domains"/>
    <property type="match status" value="2"/>
</dbReference>
<feature type="transmembrane region" description="Helical" evidence="6">
    <location>
        <begin position="387"/>
        <end position="406"/>
    </location>
</feature>
<evidence type="ECO:0000259" key="7">
    <source>
        <dbReference type="PROSITE" id="PS50850"/>
    </source>
</evidence>
<feature type="transmembrane region" description="Helical" evidence="6">
    <location>
        <begin position="170"/>
        <end position="188"/>
    </location>
</feature>
<keyword evidence="9" id="KW-1185">Reference proteome</keyword>
<dbReference type="InterPro" id="IPR011701">
    <property type="entry name" value="MFS"/>
</dbReference>
<reference evidence="8" key="2">
    <citation type="submission" date="2024-02" db="EMBL/GenBank/DDBJ databases">
        <title>Comparative genomics of Cryptococcus and Kwoniella reveals pathogenesis evolution and contrasting modes of karyotype evolution via chromosome fusion or intercentromeric recombination.</title>
        <authorList>
            <person name="Coelho M.A."/>
            <person name="David-Palma M."/>
            <person name="Shea T."/>
            <person name="Bowers K."/>
            <person name="McGinley-Smith S."/>
            <person name="Mohammad A.W."/>
            <person name="Gnirke A."/>
            <person name="Yurkov A.M."/>
            <person name="Nowrousian M."/>
            <person name="Sun S."/>
            <person name="Cuomo C.A."/>
            <person name="Heitman J."/>
        </authorList>
    </citation>
    <scope>NUCLEOTIDE SEQUENCE</scope>
    <source>
        <strain evidence="8">CBS 10737</strain>
    </source>
</reference>
<evidence type="ECO:0000256" key="1">
    <source>
        <dbReference type="ARBA" id="ARBA00004141"/>
    </source>
</evidence>
<feature type="transmembrane region" description="Helical" evidence="6">
    <location>
        <begin position="412"/>
        <end position="435"/>
    </location>
</feature>
<feature type="transmembrane region" description="Helical" evidence="6">
    <location>
        <begin position="12"/>
        <end position="34"/>
    </location>
</feature>
<evidence type="ECO:0000313" key="9">
    <source>
        <dbReference type="Proteomes" id="UP000094020"/>
    </source>
</evidence>